<evidence type="ECO:0000313" key="2">
    <source>
        <dbReference type="EMBL" id="XAY05954.1"/>
    </source>
</evidence>
<dbReference type="AlphaFoldDB" id="A0AAU7AWG8"/>
<organism evidence="2">
    <name type="scientific">Paraconexibacter sp. AEG42_29</name>
    <dbReference type="NCBI Taxonomy" id="2997339"/>
    <lineage>
        <taxon>Bacteria</taxon>
        <taxon>Bacillati</taxon>
        <taxon>Actinomycetota</taxon>
        <taxon>Thermoleophilia</taxon>
        <taxon>Solirubrobacterales</taxon>
        <taxon>Paraconexibacteraceae</taxon>
        <taxon>Paraconexibacter</taxon>
    </lineage>
</organism>
<dbReference type="Pfam" id="PF14300">
    <property type="entry name" value="DMP19"/>
    <property type="match status" value="1"/>
</dbReference>
<dbReference type="EMBL" id="CP114014">
    <property type="protein sequence ID" value="XAY05954.1"/>
    <property type="molecule type" value="Genomic_DNA"/>
</dbReference>
<evidence type="ECO:0000259" key="1">
    <source>
        <dbReference type="Pfam" id="PF14300"/>
    </source>
</evidence>
<sequence length="237" mass="25356">MTHPDAERLSTIFDAVWTLDEAELTDGLRGLRGLLVIAGAVENGGFTLLMDADPNEVGGHLQEAIDGAELVGARAHRHVLNVFAEIGPMTKAAAAWRRREASGESHPAEIGDRLAALDERFYALPSIDEPLARYVDAHPAAFAAATQSIASTSRERRAATPIFAVCAELTDQAAINAEITSLSIATLRTHPSADPDDVAQLARAHILTCLSNAAEATAIVTVEQLRESWRQTATYLV</sequence>
<reference evidence="2" key="1">
    <citation type="submission" date="2022-12" db="EMBL/GenBank/DDBJ databases">
        <title>Paraconexibacter alkalitolerans sp. nov. and Baekduia alba sp. nov., isolated from soil and emended description of the genera Paraconexibacter (Chun et al., 2020) and Baekduia (An et al., 2020).</title>
        <authorList>
            <person name="Vieira S."/>
            <person name="Huber K.J."/>
            <person name="Geppert A."/>
            <person name="Wolf J."/>
            <person name="Neumann-Schaal M."/>
            <person name="Muesken M."/>
            <person name="Overmann J."/>
        </authorList>
    </citation>
    <scope>NUCLEOTIDE SEQUENCE</scope>
    <source>
        <strain evidence="2">AEG42_29</strain>
    </source>
</reference>
<feature type="domain" description="DNA mimic protein DMP19 C-terminal" evidence="1">
    <location>
        <begin position="23"/>
        <end position="138"/>
    </location>
</feature>
<accession>A0AAU7AWG8</accession>
<proteinExistence type="predicted"/>
<protein>
    <recommendedName>
        <fullName evidence="1">DNA mimic protein DMP19 C-terminal domain-containing protein</fullName>
    </recommendedName>
</protein>
<dbReference type="KEGG" id="parq:DSM112329_02815"/>
<dbReference type="Gene3D" id="1.20.1420.60">
    <property type="match status" value="1"/>
</dbReference>
<gene>
    <name evidence="2" type="ORF">DSM112329_02815</name>
</gene>
<name>A0AAU7AWG8_9ACTN</name>
<dbReference type="InterPro" id="IPR025402">
    <property type="entry name" value="DMP19_C"/>
</dbReference>
<dbReference type="RefSeq" id="WP_354697184.1">
    <property type="nucleotide sequence ID" value="NZ_CP114014.1"/>
</dbReference>